<dbReference type="InterPro" id="IPR016181">
    <property type="entry name" value="Acyl_CoA_acyltransferase"/>
</dbReference>
<dbReference type="InterPro" id="IPR050832">
    <property type="entry name" value="Bact_Acetyltransf"/>
</dbReference>
<organism evidence="4 5">
    <name type="scientific">Leeuwenhoekiella nanhaiensis</name>
    <dbReference type="NCBI Taxonomy" id="1655491"/>
    <lineage>
        <taxon>Bacteria</taxon>
        <taxon>Pseudomonadati</taxon>
        <taxon>Bacteroidota</taxon>
        <taxon>Flavobacteriia</taxon>
        <taxon>Flavobacteriales</taxon>
        <taxon>Flavobacteriaceae</taxon>
        <taxon>Leeuwenhoekiella</taxon>
    </lineage>
</organism>
<dbReference type="PROSITE" id="PS51186">
    <property type="entry name" value="GNAT"/>
    <property type="match status" value="1"/>
</dbReference>
<dbReference type="GO" id="GO:0016747">
    <property type="term" value="F:acyltransferase activity, transferring groups other than amino-acyl groups"/>
    <property type="evidence" value="ECO:0007669"/>
    <property type="project" value="InterPro"/>
</dbReference>
<evidence type="ECO:0000256" key="2">
    <source>
        <dbReference type="ARBA" id="ARBA00023315"/>
    </source>
</evidence>
<dbReference type="RefSeq" id="WP_099644226.1">
    <property type="nucleotide sequence ID" value="NZ_KZ319287.1"/>
</dbReference>
<reference evidence="4 5" key="1">
    <citation type="submission" date="2017-08" db="EMBL/GenBank/DDBJ databases">
        <title>The whole genome shortgun sequences of strain Leeuwenhoekiella nanhaiensis G18 from the South China Sea.</title>
        <authorList>
            <person name="Liu Q."/>
        </authorList>
    </citation>
    <scope>NUCLEOTIDE SEQUENCE [LARGE SCALE GENOMIC DNA]</scope>
    <source>
        <strain evidence="4 5">G18</strain>
    </source>
</reference>
<dbReference type="AlphaFoldDB" id="A0A2G1VV96"/>
<dbReference type="CDD" id="cd04301">
    <property type="entry name" value="NAT_SF"/>
    <property type="match status" value="1"/>
</dbReference>
<comment type="caution">
    <text evidence="4">The sequence shown here is derived from an EMBL/GenBank/DDBJ whole genome shotgun (WGS) entry which is preliminary data.</text>
</comment>
<dbReference type="PANTHER" id="PTHR43877">
    <property type="entry name" value="AMINOALKYLPHOSPHONATE N-ACETYLTRANSFERASE-RELATED-RELATED"/>
    <property type="match status" value="1"/>
</dbReference>
<name>A0A2G1VV96_9FLAO</name>
<evidence type="ECO:0000313" key="5">
    <source>
        <dbReference type="Proteomes" id="UP000229433"/>
    </source>
</evidence>
<feature type="domain" description="N-acetyltransferase" evidence="3">
    <location>
        <begin position="1"/>
        <end position="167"/>
    </location>
</feature>
<accession>A0A2G1VV96</accession>
<dbReference type="Gene3D" id="3.40.630.30">
    <property type="match status" value="1"/>
</dbReference>
<proteinExistence type="predicted"/>
<keyword evidence="2" id="KW-0012">Acyltransferase</keyword>
<dbReference type="EMBL" id="NQXA01000001">
    <property type="protein sequence ID" value="PHQ30685.1"/>
    <property type="molecule type" value="Genomic_DNA"/>
</dbReference>
<keyword evidence="1 4" id="KW-0808">Transferase</keyword>
<dbReference type="Proteomes" id="UP000229433">
    <property type="component" value="Unassembled WGS sequence"/>
</dbReference>
<dbReference type="Pfam" id="PF00583">
    <property type="entry name" value="Acetyltransf_1"/>
    <property type="match status" value="1"/>
</dbReference>
<dbReference type="SUPFAM" id="SSF55729">
    <property type="entry name" value="Acyl-CoA N-acyltransferases (Nat)"/>
    <property type="match status" value="1"/>
</dbReference>
<evidence type="ECO:0000313" key="4">
    <source>
        <dbReference type="EMBL" id="PHQ30685.1"/>
    </source>
</evidence>
<dbReference type="PANTHER" id="PTHR43877:SF2">
    <property type="entry name" value="AMINOALKYLPHOSPHONATE N-ACETYLTRANSFERASE-RELATED"/>
    <property type="match status" value="1"/>
</dbReference>
<dbReference type="OrthoDB" id="9796381at2"/>
<dbReference type="InterPro" id="IPR000182">
    <property type="entry name" value="GNAT_dom"/>
</dbReference>
<evidence type="ECO:0000259" key="3">
    <source>
        <dbReference type="PROSITE" id="PS51186"/>
    </source>
</evidence>
<evidence type="ECO:0000256" key="1">
    <source>
        <dbReference type="ARBA" id="ARBA00022679"/>
    </source>
</evidence>
<gene>
    <name evidence="4" type="ORF">CJ305_00185</name>
</gene>
<keyword evidence="5" id="KW-1185">Reference proteome</keyword>
<sequence>MIKKANKDQLDEILALTRACAAKMINAGIFQWNEHYPSRAAFEEDLNRDELYIITQSGKIAGTIVISDLKDEVYQPVTWLTPADTKSIYIHRLAVHPDFQGQGIAQQLMDFAEDFARRNGYVSVRLDTFSQNPRNNLFYQKRGYAKLEEIFFPKQSEYPFYCYELVL</sequence>
<protein>
    <submittedName>
        <fullName evidence="4">GNAT family N-acetyltransferase</fullName>
    </submittedName>
</protein>